<evidence type="ECO:0000256" key="1">
    <source>
        <dbReference type="SAM" id="MobiDB-lite"/>
    </source>
</evidence>
<feature type="compositionally biased region" description="Low complexity" evidence="1">
    <location>
        <begin position="1"/>
        <end position="16"/>
    </location>
</feature>
<geneLocation type="plasmid" evidence="2">
    <name>p2-AD2</name>
</geneLocation>
<protein>
    <submittedName>
        <fullName evidence="2">Uncharacterized protein</fullName>
    </submittedName>
</protein>
<dbReference type="EMBL" id="CP025187">
    <property type="protein sequence ID" value="AWV20297.1"/>
    <property type="molecule type" value="Genomic_DNA"/>
</dbReference>
<gene>
    <name evidence="2" type="ORF">RADP37_05480</name>
</gene>
<evidence type="ECO:0000313" key="2">
    <source>
        <dbReference type="EMBL" id="AWV20297.1"/>
    </source>
</evidence>
<feature type="region of interest" description="Disordered" evidence="1">
    <location>
        <begin position="1"/>
        <end position="30"/>
    </location>
</feature>
<organism evidence="2">
    <name type="scientific">Roseomonas mucosa</name>
    <dbReference type="NCBI Taxonomy" id="207340"/>
    <lineage>
        <taxon>Bacteria</taxon>
        <taxon>Pseudomonadati</taxon>
        <taxon>Pseudomonadota</taxon>
        <taxon>Alphaproteobacteria</taxon>
        <taxon>Acetobacterales</taxon>
        <taxon>Roseomonadaceae</taxon>
        <taxon>Roseomonas</taxon>
    </lineage>
</organism>
<proteinExistence type="predicted"/>
<accession>A0A4Y1MQS3</accession>
<dbReference type="AlphaFoldDB" id="A0A4Y1MQS3"/>
<keyword evidence="2" id="KW-0614">Plasmid</keyword>
<reference evidence="2" key="1">
    <citation type="submission" date="2017-12" db="EMBL/GenBank/DDBJ databases">
        <authorList>
            <person name="Martens C."/>
            <person name="Dahlstrom E."/>
            <person name="Barbian K."/>
            <person name="Sykora L."/>
            <person name="Ricklefs S."/>
            <person name="Bruno D."/>
            <person name="Anzick I."/>
            <person name="Myles I."/>
            <person name="Datta S.K."/>
        </authorList>
    </citation>
    <scope>NUCLEOTIDE SEQUENCE</scope>
    <source>
        <strain evidence="2">AD2</strain>
        <plasmid evidence="2">p2-AD2</plasmid>
    </source>
</reference>
<name>A0A4Y1MQS3_9PROT</name>
<sequence length="94" mass="9873">MRPAVAASSGKMAASAGIQASGSHDDIALEPELCPQQDEQPIETAEGTAYCRLTVAEDMPVRVPTADNINREDVAAIGRWLLLDQHGTEVATAA</sequence>